<organism evidence="1 2">
    <name type="scientific">Wuchereria bancrofti</name>
    <dbReference type="NCBI Taxonomy" id="6293"/>
    <lineage>
        <taxon>Eukaryota</taxon>
        <taxon>Metazoa</taxon>
        <taxon>Ecdysozoa</taxon>
        <taxon>Nematoda</taxon>
        <taxon>Chromadorea</taxon>
        <taxon>Rhabditida</taxon>
        <taxon>Spirurina</taxon>
        <taxon>Spiruromorpha</taxon>
        <taxon>Filarioidea</taxon>
        <taxon>Onchocercidae</taxon>
        <taxon>Wuchereria</taxon>
    </lineage>
</organism>
<proteinExistence type="predicted"/>
<dbReference type="Proteomes" id="UP000004810">
    <property type="component" value="Unassembled WGS sequence"/>
</dbReference>
<protein>
    <submittedName>
        <fullName evidence="1">Uncharacterized protein</fullName>
    </submittedName>
</protein>
<dbReference type="EMBL" id="ADBV01014724">
    <property type="protein sequence ID" value="EJW73103.1"/>
    <property type="molecule type" value="Genomic_DNA"/>
</dbReference>
<sequence length="264" mass="30149">MKLEDVTLKPGHIEKYEPAKETMERIELKAAPKVEKEAAPAGASVPKPQWAIEKKLGNVESRYGFNSVQEVQIVVIAKNSEGEVLASAMLDVYQTKDFRHVKLKPTSFMTIDEMHKREVRWQKEVLGSLGEAFEKAPKVDQQKLMRIERSKTPTEPLESEELIEKFTRPKNEHFYNQLTYIETTRPTFESMKLEDVTLKPGHIEKYEPAKETMERIELKAAPKVEKEAAPAGASVPKPQWAIEKKLGNVESRYGFNSVQEVQVI</sequence>
<dbReference type="AlphaFoldDB" id="J9DTZ2"/>
<reference evidence="2" key="1">
    <citation type="submission" date="2012-08" db="EMBL/GenBank/DDBJ databases">
        <title>The Genome Sequence of Wuchereria bancrofti.</title>
        <authorList>
            <person name="Nutman T.B."/>
            <person name="Fink D.L."/>
            <person name="Russ C."/>
            <person name="Young S."/>
            <person name="Zeng Q."/>
            <person name="Koehrsen M."/>
            <person name="Alvarado L."/>
            <person name="Berlin A."/>
            <person name="Chapman S.B."/>
            <person name="Chen Z."/>
            <person name="Freedman E."/>
            <person name="Gellesch M."/>
            <person name="Goldberg J."/>
            <person name="Griggs A."/>
            <person name="Gujja S."/>
            <person name="Heilman E.R."/>
            <person name="Heiman D."/>
            <person name="Hepburn T."/>
            <person name="Howarth C."/>
            <person name="Jen D."/>
            <person name="Larson L."/>
            <person name="Lewis B."/>
            <person name="Mehta T."/>
            <person name="Park D."/>
            <person name="Pearson M."/>
            <person name="Roberts A."/>
            <person name="Saif S."/>
            <person name="Shea T."/>
            <person name="Shenoy N."/>
            <person name="Sisk P."/>
            <person name="Stolte C."/>
            <person name="Sykes S."/>
            <person name="Walk T."/>
            <person name="White J."/>
            <person name="Yandava C."/>
            <person name="Haas B."/>
            <person name="Henn M.R."/>
            <person name="Nusbaum C."/>
            <person name="Birren B."/>
        </authorList>
    </citation>
    <scope>NUCLEOTIDE SEQUENCE [LARGE SCALE GENOMIC DNA]</scope>
    <source>
        <strain evidence="2">NA</strain>
    </source>
</reference>
<name>J9DTZ2_WUCBA</name>
<gene>
    <name evidence="1" type="ORF">WUBG_15990</name>
</gene>
<accession>J9DTZ2</accession>
<comment type="caution">
    <text evidence="1">The sequence shown here is derived from an EMBL/GenBank/DDBJ whole genome shotgun (WGS) entry which is preliminary data.</text>
</comment>
<evidence type="ECO:0000313" key="2">
    <source>
        <dbReference type="Proteomes" id="UP000004810"/>
    </source>
</evidence>
<evidence type="ECO:0000313" key="1">
    <source>
        <dbReference type="EMBL" id="EJW73103.1"/>
    </source>
</evidence>